<dbReference type="SUPFAM" id="SSF81901">
    <property type="entry name" value="HCP-like"/>
    <property type="match status" value="1"/>
</dbReference>
<protein>
    <recommendedName>
        <fullName evidence="3">Sel1 repeat family protein</fullName>
    </recommendedName>
</protein>
<dbReference type="RefSeq" id="WP_395116227.1">
    <property type="nucleotide sequence ID" value="NZ_CP170721.1"/>
</dbReference>
<keyword evidence="1" id="KW-1133">Transmembrane helix</keyword>
<gene>
    <name evidence="2" type="ORF">ACFYG5_13665</name>
</gene>
<dbReference type="AlphaFoldDB" id="A0AB74USM1"/>
<sequence length="199" mass="22595">MKSTSQLYLAEKKLREIMRCLDKDDFDQVKKLLDRSKSDPSSFPSATGMRYIYARLEEEGAFGGNNNPVALSAFSELSSEEGEFQSEGLIGRARMLYRLSERENANEVLDLCERAVSVDGNAKAMMIMGHVLQNTKNDFSAANRWYLRAFFSGMPWGLRFYASSQAKQRRFFLSSLAHLIAAITSPILLVFFDERGPYK</sequence>
<accession>A0AB74USM1</accession>
<keyword evidence="1" id="KW-0472">Membrane</keyword>
<evidence type="ECO:0000256" key="1">
    <source>
        <dbReference type="SAM" id="Phobius"/>
    </source>
</evidence>
<dbReference type="EMBL" id="CP170721">
    <property type="protein sequence ID" value="XIA17603.1"/>
    <property type="molecule type" value="Genomic_DNA"/>
</dbReference>
<feature type="transmembrane region" description="Helical" evidence="1">
    <location>
        <begin position="171"/>
        <end position="192"/>
    </location>
</feature>
<organism evidence="2">
    <name type="scientific">Rhodanobacter sp. FW102-FHT14D07</name>
    <dbReference type="NCBI Taxonomy" id="3351462"/>
    <lineage>
        <taxon>Bacteria</taxon>
        <taxon>Pseudomonadati</taxon>
        <taxon>Pseudomonadota</taxon>
        <taxon>Gammaproteobacteria</taxon>
        <taxon>Lysobacterales</taxon>
        <taxon>Rhodanobacteraceae</taxon>
        <taxon>Rhodanobacter</taxon>
    </lineage>
</organism>
<name>A0AB74USM1_9GAMM</name>
<evidence type="ECO:0008006" key="3">
    <source>
        <dbReference type="Google" id="ProtNLM"/>
    </source>
</evidence>
<reference evidence="2" key="1">
    <citation type="submission" date="2024-10" db="EMBL/GenBank/DDBJ databases">
        <authorList>
            <person name="Lesea H.P."/>
            <person name="Kuehl J.V."/>
            <person name="Chandonia J.-M."/>
        </authorList>
    </citation>
    <scope>NUCLEOTIDE SEQUENCE</scope>
    <source>
        <strain evidence="2">FW102-FHT14D07</strain>
    </source>
</reference>
<evidence type="ECO:0000313" key="2">
    <source>
        <dbReference type="EMBL" id="XIA17603.1"/>
    </source>
</evidence>
<proteinExistence type="predicted"/>
<keyword evidence="1" id="KW-0812">Transmembrane</keyword>